<dbReference type="InterPro" id="IPR002934">
    <property type="entry name" value="Polymerase_NTP_transf_dom"/>
</dbReference>
<keyword evidence="5" id="KW-0479">Metal-binding</keyword>
<dbReference type="EMBL" id="JAIHOM010000012">
    <property type="protein sequence ID" value="MCW6035358.1"/>
    <property type="molecule type" value="Genomic_DNA"/>
</dbReference>
<evidence type="ECO:0000256" key="1">
    <source>
        <dbReference type="ARBA" id="ARBA00001946"/>
    </source>
</evidence>
<comment type="similarity">
    <text evidence="9">Belongs to the MntA antitoxin family.</text>
</comment>
<organism evidence="11 12">
    <name type="scientific">Spirulina subsalsa FACHB-351</name>
    <dbReference type="NCBI Taxonomy" id="234711"/>
    <lineage>
        <taxon>Bacteria</taxon>
        <taxon>Bacillati</taxon>
        <taxon>Cyanobacteriota</taxon>
        <taxon>Cyanophyceae</taxon>
        <taxon>Spirulinales</taxon>
        <taxon>Spirulinaceae</taxon>
        <taxon>Spirulina</taxon>
    </lineage>
</organism>
<dbReference type="Gene3D" id="3.30.460.10">
    <property type="entry name" value="Beta Polymerase, domain 2"/>
    <property type="match status" value="1"/>
</dbReference>
<evidence type="ECO:0000256" key="3">
    <source>
        <dbReference type="ARBA" id="ARBA00022679"/>
    </source>
</evidence>
<feature type="domain" description="Polymerase nucleotidyl transferase" evidence="10">
    <location>
        <begin position="21"/>
        <end position="105"/>
    </location>
</feature>
<name>A0ABT3L1H4_9CYAN</name>
<keyword evidence="8" id="KW-0460">Magnesium</keyword>
<dbReference type="RefSeq" id="WP_265263042.1">
    <property type="nucleotide sequence ID" value="NZ_JAIHOM010000012.1"/>
</dbReference>
<evidence type="ECO:0000256" key="5">
    <source>
        <dbReference type="ARBA" id="ARBA00022723"/>
    </source>
</evidence>
<keyword evidence="12" id="KW-1185">Reference proteome</keyword>
<dbReference type="Proteomes" id="UP001526426">
    <property type="component" value="Unassembled WGS sequence"/>
</dbReference>
<keyword evidence="4" id="KW-0548">Nucleotidyltransferase</keyword>
<dbReference type="CDD" id="cd05403">
    <property type="entry name" value="NT_KNTase_like"/>
    <property type="match status" value="1"/>
</dbReference>
<proteinExistence type="inferred from homology"/>
<evidence type="ECO:0000256" key="2">
    <source>
        <dbReference type="ARBA" id="ARBA00022649"/>
    </source>
</evidence>
<dbReference type="InterPro" id="IPR043519">
    <property type="entry name" value="NT_sf"/>
</dbReference>
<evidence type="ECO:0000313" key="11">
    <source>
        <dbReference type="EMBL" id="MCW6035358.1"/>
    </source>
</evidence>
<keyword evidence="7" id="KW-0067">ATP-binding</keyword>
<dbReference type="PANTHER" id="PTHR33571:SF12">
    <property type="entry name" value="BSL3053 PROTEIN"/>
    <property type="match status" value="1"/>
</dbReference>
<evidence type="ECO:0000256" key="8">
    <source>
        <dbReference type="ARBA" id="ARBA00022842"/>
    </source>
</evidence>
<keyword evidence="2" id="KW-1277">Toxin-antitoxin system</keyword>
<evidence type="ECO:0000256" key="9">
    <source>
        <dbReference type="ARBA" id="ARBA00038276"/>
    </source>
</evidence>
<evidence type="ECO:0000256" key="6">
    <source>
        <dbReference type="ARBA" id="ARBA00022741"/>
    </source>
</evidence>
<keyword evidence="3" id="KW-0808">Transferase</keyword>
<dbReference type="PANTHER" id="PTHR33571">
    <property type="entry name" value="SSL8005 PROTEIN"/>
    <property type="match status" value="1"/>
</dbReference>
<evidence type="ECO:0000256" key="7">
    <source>
        <dbReference type="ARBA" id="ARBA00022840"/>
    </source>
</evidence>
<dbReference type="SUPFAM" id="SSF81301">
    <property type="entry name" value="Nucleotidyltransferase"/>
    <property type="match status" value="1"/>
</dbReference>
<accession>A0ABT3L1H4</accession>
<evidence type="ECO:0000313" key="12">
    <source>
        <dbReference type="Proteomes" id="UP001526426"/>
    </source>
</evidence>
<dbReference type="InterPro" id="IPR052038">
    <property type="entry name" value="Type-VII_TA_antitoxin"/>
</dbReference>
<comment type="caution">
    <text evidence="11">The sequence shown here is derived from an EMBL/GenBank/DDBJ whole genome shotgun (WGS) entry which is preliminary data.</text>
</comment>
<keyword evidence="6" id="KW-0547">Nucleotide-binding</keyword>
<evidence type="ECO:0000256" key="4">
    <source>
        <dbReference type="ARBA" id="ARBA00022695"/>
    </source>
</evidence>
<evidence type="ECO:0000259" key="10">
    <source>
        <dbReference type="Pfam" id="PF01909"/>
    </source>
</evidence>
<protein>
    <submittedName>
        <fullName evidence="11">Nucleotidyltransferase domain-containing protein</fullName>
    </submittedName>
</protein>
<dbReference type="Pfam" id="PF01909">
    <property type="entry name" value="NTP_transf_2"/>
    <property type="match status" value="1"/>
</dbReference>
<sequence length="111" mass="13027">MYTLQKTNTKIFLDYDRIVAACQKWKIIEFALFGSVLRDDFEPDRSDVDVLVVFHPDAHWTLFDLVDIEDDFKKILGRDVDLVERESIEQSDNPFRKQEILNSLKVIYAAS</sequence>
<gene>
    <name evidence="11" type="ORF">K4A83_03590</name>
</gene>
<reference evidence="11 12" key="1">
    <citation type="submission" date="2021-08" db="EMBL/GenBank/DDBJ databases">
        <title>Draft genome sequence of Spirulina subsalsa with high tolerance to salinity and hype-accumulation of phycocyanin.</title>
        <authorList>
            <person name="Pei H."/>
            <person name="Jiang L."/>
        </authorList>
    </citation>
    <scope>NUCLEOTIDE SEQUENCE [LARGE SCALE GENOMIC DNA]</scope>
    <source>
        <strain evidence="11 12">FACHB-351</strain>
    </source>
</reference>
<comment type="cofactor">
    <cofactor evidence="1">
        <name>Mg(2+)</name>
        <dbReference type="ChEBI" id="CHEBI:18420"/>
    </cofactor>
</comment>